<evidence type="ECO:0000256" key="1">
    <source>
        <dbReference type="ARBA" id="ARBA00004123"/>
    </source>
</evidence>
<comment type="subcellular location">
    <subcellularLocation>
        <location evidence="2">Cytoplasm</location>
    </subcellularLocation>
    <subcellularLocation>
        <location evidence="1">Nucleus</location>
    </subcellularLocation>
</comment>
<dbReference type="GO" id="GO:0005737">
    <property type="term" value="C:cytoplasm"/>
    <property type="evidence" value="ECO:0007669"/>
    <property type="project" value="UniProtKB-SubCell"/>
</dbReference>
<name>A0A6G0XAP7_9STRA</name>
<evidence type="ECO:0000256" key="2">
    <source>
        <dbReference type="ARBA" id="ARBA00004496"/>
    </source>
</evidence>
<dbReference type="AlphaFoldDB" id="A0A6G0XAP7"/>
<comment type="caution">
    <text evidence="5">The sequence shown here is derived from an EMBL/GenBank/DDBJ whole genome shotgun (WGS) entry which is preliminary data.</text>
</comment>
<keyword evidence="3" id="KW-0963">Cytoplasm</keyword>
<dbReference type="VEuPathDB" id="FungiDB:AeMF1_018587"/>
<evidence type="ECO:0000313" key="5">
    <source>
        <dbReference type="EMBL" id="KAF0737050.1"/>
    </source>
</evidence>
<protein>
    <submittedName>
        <fullName evidence="5">Uncharacterized protein</fullName>
    </submittedName>
</protein>
<dbReference type="EMBL" id="VJMJ01000085">
    <property type="protein sequence ID" value="KAF0737050.1"/>
    <property type="molecule type" value="Genomic_DNA"/>
</dbReference>
<dbReference type="GO" id="GO:0005634">
    <property type="term" value="C:nucleus"/>
    <property type="evidence" value="ECO:0007669"/>
    <property type="project" value="UniProtKB-SubCell"/>
</dbReference>
<accession>A0A6G0XAP7</accession>
<dbReference type="PANTHER" id="PTHR31250">
    <property type="entry name" value="IQ DOMAIN-CONTAINING PROTEIN IQM3"/>
    <property type="match status" value="1"/>
</dbReference>
<keyword evidence="4" id="KW-0539">Nucleus</keyword>
<dbReference type="OrthoDB" id="7344096at2759"/>
<keyword evidence="6" id="KW-1185">Reference proteome</keyword>
<evidence type="ECO:0000256" key="3">
    <source>
        <dbReference type="ARBA" id="ARBA00022490"/>
    </source>
</evidence>
<dbReference type="PANTHER" id="PTHR31250:SF27">
    <property type="entry name" value="IQ DOMAIN-CONTAINING PROTEIN IQM5"/>
    <property type="match status" value="1"/>
</dbReference>
<organism evidence="5 6">
    <name type="scientific">Aphanomyces euteiches</name>
    <dbReference type="NCBI Taxonomy" id="100861"/>
    <lineage>
        <taxon>Eukaryota</taxon>
        <taxon>Sar</taxon>
        <taxon>Stramenopiles</taxon>
        <taxon>Oomycota</taxon>
        <taxon>Saprolegniomycetes</taxon>
        <taxon>Saprolegniales</taxon>
        <taxon>Verrucalvaceae</taxon>
        <taxon>Aphanomyces</taxon>
    </lineage>
</organism>
<proteinExistence type="predicted"/>
<sequence>MECVSRLAMSRCTSAPPLDLLEKARKYSPTLVRGFSSGNISVVDKQSWLEVCDKKHRYGANLQAYYKAWKKRDEPKPGFWEWLDDESIEVEGVPRTKLERETVQYFDKAERQKFALEIRHGLIITQWDQQPVNTGDEGWIFVLRDGVLYGSEKVTNQVPRIHHTSLVGGECVQAAGMFVVANGELTIVYPHSGHYRPSENEVLLLLRFLHSQGIPLHNVQVDVQRIQKVSREKINGKKVKKTDCAFFWPGDKALDFLSAKELACLLHIFDSIERRDWHLKHLA</sequence>
<dbReference type="Proteomes" id="UP000481153">
    <property type="component" value="Unassembled WGS sequence"/>
</dbReference>
<gene>
    <name evidence="5" type="ORF">Ae201684_006857</name>
</gene>
<dbReference type="InterPro" id="IPR044159">
    <property type="entry name" value="IQM"/>
</dbReference>
<evidence type="ECO:0000256" key="4">
    <source>
        <dbReference type="ARBA" id="ARBA00023242"/>
    </source>
</evidence>
<evidence type="ECO:0000313" key="6">
    <source>
        <dbReference type="Proteomes" id="UP000481153"/>
    </source>
</evidence>
<reference evidence="5 6" key="1">
    <citation type="submission" date="2019-07" db="EMBL/GenBank/DDBJ databases">
        <title>Genomics analysis of Aphanomyces spp. identifies a new class of oomycete effector associated with host adaptation.</title>
        <authorList>
            <person name="Gaulin E."/>
        </authorList>
    </citation>
    <scope>NUCLEOTIDE SEQUENCE [LARGE SCALE GENOMIC DNA]</scope>
    <source>
        <strain evidence="5 6">ATCC 201684</strain>
    </source>
</reference>